<dbReference type="EMBL" id="JAMKFB020000022">
    <property type="protein sequence ID" value="KAL0161165.1"/>
    <property type="molecule type" value="Genomic_DNA"/>
</dbReference>
<reference evidence="3 4" key="1">
    <citation type="submission" date="2024-05" db="EMBL/GenBank/DDBJ databases">
        <title>Genome sequencing and assembly of Indian major carp, Cirrhinus mrigala (Hamilton, 1822).</title>
        <authorList>
            <person name="Mohindra V."/>
            <person name="Chowdhury L.M."/>
            <person name="Lal K."/>
            <person name="Jena J.K."/>
        </authorList>
    </citation>
    <scope>NUCLEOTIDE SEQUENCE [LARGE SCALE GENOMIC DNA]</scope>
    <source>
        <strain evidence="3">CM1030</strain>
        <tissue evidence="3">Blood</tissue>
    </source>
</reference>
<evidence type="ECO:0000256" key="1">
    <source>
        <dbReference type="SAM" id="MobiDB-lite"/>
    </source>
</evidence>
<comment type="caution">
    <text evidence="3">The sequence shown here is derived from an EMBL/GenBank/DDBJ whole genome shotgun (WGS) entry which is preliminary data.</text>
</comment>
<feature type="non-terminal residue" evidence="3">
    <location>
        <position position="1"/>
    </location>
</feature>
<evidence type="ECO:0000259" key="2">
    <source>
        <dbReference type="Pfam" id="PF07686"/>
    </source>
</evidence>
<feature type="domain" description="Immunoglobulin V-set" evidence="2">
    <location>
        <begin position="12"/>
        <end position="50"/>
    </location>
</feature>
<dbReference type="AlphaFoldDB" id="A0ABD0NGP3"/>
<dbReference type="PANTHER" id="PTHR21063">
    <property type="entry name" value="LFA-3"/>
    <property type="match status" value="1"/>
</dbReference>
<dbReference type="Gene3D" id="2.60.40.10">
    <property type="entry name" value="Immunoglobulins"/>
    <property type="match status" value="1"/>
</dbReference>
<sequence length="63" mass="7227">QACTDEQCEDSDERFRDRLTQDNQTGSLTITNITTRDSGLYELRITSKSGRIRRKIFIVAVFG</sequence>
<dbReference type="PANTHER" id="PTHR21063:SF4">
    <property type="entry name" value="CD48 ANTIGEN-RELATED"/>
    <property type="match status" value="1"/>
</dbReference>
<feature type="compositionally biased region" description="Acidic residues" evidence="1">
    <location>
        <begin position="1"/>
        <end position="12"/>
    </location>
</feature>
<dbReference type="InterPro" id="IPR013783">
    <property type="entry name" value="Ig-like_fold"/>
</dbReference>
<proteinExistence type="predicted"/>
<organism evidence="3 4">
    <name type="scientific">Cirrhinus mrigala</name>
    <name type="common">Mrigala</name>
    <dbReference type="NCBI Taxonomy" id="683832"/>
    <lineage>
        <taxon>Eukaryota</taxon>
        <taxon>Metazoa</taxon>
        <taxon>Chordata</taxon>
        <taxon>Craniata</taxon>
        <taxon>Vertebrata</taxon>
        <taxon>Euteleostomi</taxon>
        <taxon>Actinopterygii</taxon>
        <taxon>Neopterygii</taxon>
        <taxon>Teleostei</taxon>
        <taxon>Ostariophysi</taxon>
        <taxon>Cypriniformes</taxon>
        <taxon>Cyprinidae</taxon>
        <taxon>Labeoninae</taxon>
        <taxon>Labeonini</taxon>
        <taxon>Cirrhinus</taxon>
    </lineage>
</organism>
<dbReference type="SUPFAM" id="SSF48726">
    <property type="entry name" value="Immunoglobulin"/>
    <property type="match status" value="1"/>
</dbReference>
<dbReference type="InterPro" id="IPR036179">
    <property type="entry name" value="Ig-like_dom_sf"/>
</dbReference>
<accession>A0ABD0NGP3</accession>
<dbReference type="Proteomes" id="UP001529510">
    <property type="component" value="Unassembled WGS sequence"/>
</dbReference>
<dbReference type="InterPro" id="IPR013106">
    <property type="entry name" value="Ig_V-set"/>
</dbReference>
<feature type="region of interest" description="Disordered" evidence="1">
    <location>
        <begin position="1"/>
        <end position="21"/>
    </location>
</feature>
<gene>
    <name evidence="3" type="ORF">M9458_044890</name>
</gene>
<protein>
    <recommendedName>
        <fullName evidence="2">Immunoglobulin V-set domain-containing protein</fullName>
    </recommendedName>
</protein>
<name>A0ABD0NGP3_CIRMR</name>
<evidence type="ECO:0000313" key="3">
    <source>
        <dbReference type="EMBL" id="KAL0161165.1"/>
    </source>
</evidence>
<keyword evidence="4" id="KW-1185">Reference proteome</keyword>
<dbReference type="Pfam" id="PF07686">
    <property type="entry name" value="V-set"/>
    <property type="match status" value="1"/>
</dbReference>
<evidence type="ECO:0000313" key="4">
    <source>
        <dbReference type="Proteomes" id="UP001529510"/>
    </source>
</evidence>
<feature type="non-terminal residue" evidence="3">
    <location>
        <position position="63"/>
    </location>
</feature>